<organism evidence="6 7">
    <name type="scientific">Phialocephala subalpina</name>
    <dbReference type="NCBI Taxonomy" id="576137"/>
    <lineage>
        <taxon>Eukaryota</taxon>
        <taxon>Fungi</taxon>
        <taxon>Dikarya</taxon>
        <taxon>Ascomycota</taxon>
        <taxon>Pezizomycotina</taxon>
        <taxon>Leotiomycetes</taxon>
        <taxon>Helotiales</taxon>
        <taxon>Mollisiaceae</taxon>
        <taxon>Phialocephala</taxon>
        <taxon>Phialocephala fortinii species complex</taxon>
    </lineage>
</organism>
<evidence type="ECO:0000256" key="2">
    <source>
        <dbReference type="ARBA" id="ARBA00023043"/>
    </source>
</evidence>
<dbReference type="InterPro" id="IPR051165">
    <property type="entry name" value="Multifunctional_ANK_Repeat"/>
</dbReference>
<evidence type="ECO:0000256" key="4">
    <source>
        <dbReference type="SAM" id="Coils"/>
    </source>
</evidence>
<keyword evidence="2 3" id="KW-0040">ANK repeat</keyword>
<protein>
    <submittedName>
        <fullName evidence="6">Related to ankyrin</fullName>
    </submittedName>
</protein>
<keyword evidence="1" id="KW-0677">Repeat</keyword>
<dbReference type="Pfam" id="PF26128">
    <property type="entry name" value="Gad2"/>
    <property type="match status" value="1"/>
</dbReference>
<evidence type="ECO:0000256" key="1">
    <source>
        <dbReference type="ARBA" id="ARBA00022737"/>
    </source>
</evidence>
<dbReference type="SUPFAM" id="SSF48403">
    <property type="entry name" value="Ankyrin repeat"/>
    <property type="match status" value="3"/>
</dbReference>
<dbReference type="Proteomes" id="UP000184330">
    <property type="component" value="Unassembled WGS sequence"/>
</dbReference>
<feature type="repeat" description="ANK" evidence="3">
    <location>
        <begin position="1462"/>
        <end position="1494"/>
    </location>
</feature>
<dbReference type="PROSITE" id="PS50088">
    <property type="entry name" value="ANK_REPEAT"/>
    <property type="match status" value="5"/>
</dbReference>
<name>A0A1L7WPB8_9HELO</name>
<evidence type="ECO:0000313" key="6">
    <source>
        <dbReference type="EMBL" id="CZR54618.1"/>
    </source>
</evidence>
<dbReference type="InterPro" id="IPR036770">
    <property type="entry name" value="Ankyrin_rpt-contain_sf"/>
</dbReference>
<feature type="compositionally biased region" description="Basic and acidic residues" evidence="5">
    <location>
        <begin position="611"/>
        <end position="632"/>
    </location>
</feature>
<dbReference type="SMART" id="SM00248">
    <property type="entry name" value="ANK"/>
    <property type="match status" value="9"/>
</dbReference>
<proteinExistence type="predicted"/>
<sequence>MATAETSARIEIPELPSKTVKDFIPYLAKHPDTPIAALIEPYKAFESELRKVYAQQPDHEAVTDGTVNLVPIFDGHEQELKIRARDLDKENDDEKSKYIMSLKPEDRKPNGAPAVVSSFKDFQQNFNLFSESALTDLDWSNIVAAGSAVTTALLPVPEKWAESKRSMREYYHEHLAPASDVDLFLYGLNEEQALEKIKQIEKNIKDSILHETTTIRTKNAITIASQYPTRHVQIVLRLYDSVSQIITGFDVDCACAAYDGKQVYAAPRAIAAFVTQCNTIDLTRRSPSYENRLSKYSHRGFEVHWPLLDRTRLDPTIFERSFGRTQGLARLLILEKLPKSADRDSYMDQRREERGRPALQRGWRHQYKMGGNIKDQEEDEVAEWVEQEEVASYHTMTVPYGPKYHAARINRLLYAKDLLLNAEWNQPEDREVYLHRHPCFFGTAEEVLEDCCGYCPVPETDEEHEVAEEESKTYISGKLKFLMDDPGRQEIGSFNPITDDEWTTMAYVGDTARLCQAIVDGDLEHVEDWCSQEGVDVNRRDYTGRTPLHLATMASTPEIVQCLIDHGARMIARLVDGRTALHIAAARGSVEMVKMLMDRSLANEEEEEEKDEARRTAKRAERAAKENRTKKEDEDESDAESEASEITLGSEEEDENDSMVTGSFVKIDKAKKEAADEGVPEDSEEDPDVYEIDVIAWDYGLSPLHVAILNGHLDIVDLLVSEYGADVLLPVKLVEPEDKRARGAIMTIVLAMSLPTEKVKNMVKLLLELGATSAQADMNHFTALHYVVSQNHQDILDLLLSNDRPVALSVLNNVSSLQYPHQGDTPLSTAIENEYTDMVAKLLALGAKPTIEFEEWAKKYLANNQWAKSQGTDYTMAQYRGTVMQPIVSAAVKQMGKSIEDLLAHGADPCTLEKQAYNVLQNPQHGYNVAEAVLDIVQKKLKALREWKEPEHAIPTKPEKLRAKSCYTCGLTEGTYQYWSAEQDYESRKRSNDSDWKKFEEDSKVQKRDDGLEEKKAAIAKLIKELQSAEEALIKAGGKTFAEMHPKIQKHPEHISKPYQAPDPEPYRTTFNFRDPALNDIKKGGYKQLFEAAWNNDLEKIKAITLAPWTWVDSKVKEPPLKVAIQDQNGFSPFSIAVLRGHRDLAKQIVEICATQYHKDDGVSTRQRWNMRTFGDSDDESDNGEDLPIFSELVSDKFTVDNLGEVSNAVKSDVLPLTMVEWNCKPYRVLDPEHKDRDSQTQLLHSAIHTDDMGLLKFVLELGSEQQRLLAQEEDDQKCYSISRSAFLQAIKLGRTSMLAEMIKATGVGIPLNELIEKSGVEMKTKPRYYQGLSVGGKKRADWAQAPGDNHQVIEEKIPPVLQAAYAGSIDSVEWFMSDAPLRRYKEFAEANKHDKRIKTLEASGKGFDKTIGTWLNAKSELVLHCAILYNPNTHKDEPTDICLIKHLISVAPESLEQKSSEGWTPLQLAVIKQRIPIIEYLISIGANQRHRDKMGRNMLHSMLLSTQAYTQYGFKGWGKTDRERLQKILALFDKEALKEMFLERCTDKPGALTPLAYWMANHGNYKGKKVIEILSKYSTGEDLEMINGEGDLPLHVAIKNSLSTQAEFLLSLNPSLLYRENATGRTPLEMSRDIYIASQVENPPQVHKGNQWNRHYYPGQIDYNSIVQQPLSNFIPKKDKPEESKKRTWEICTEVDEELRGEGKATKRRLVSLFEANEVAKRVTAMRSRYGGHQMVFNGGLVDGEGKPDVFSEWM</sequence>
<dbReference type="OrthoDB" id="539213at2759"/>
<feature type="coiled-coil region" evidence="4">
    <location>
        <begin position="1012"/>
        <end position="1039"/>
    </location>
</feature>
<feature type="repeat" description="ANK" evidence="3">
    <location>
        <begin position="699"/>
        <end position="721"/>
    </location>
</feature>
<gene>
    <name evidence="6" type="ORF">PAC_04502</name>
</gene>
<feature type="region of interest" description="Disordered" evidence="5">
    <location>
        <begin position="601"/>
        <end position="660"/>
    </location>
</feature>
<dbReference type="EMBL" id="FJOG01000005">
    <property type="protein sequence ID" value="CZR54618.1"/>
    <property type="molecule type" value="Genomic_DNA"/>
</dbReference>
<dbReference type="PANTHER" id="PTHR24123">
    <property type="entry name" value="ANKYRIN REPEAT-CONTAINING"/>
    <property type="match status" value="1"/>
</dbReference>
<feature type="repeat" description="ANK" evidence="3">
    <location>
        <begin position="822"/>
        <end position="854"/>
    </location>
</feature>
<dbReference type="PRINTS" id="PR01415">
    <property type="entry name" value="ANKYRIN"/>
</dbReference>
<feature type="repeat" description="ANK" evidence="3">
    <location>
        <begin position="543"/>
        <end position="570"/>
    </location>
</feature>
<dbReference type="STRING" id="576137.A0A1L7WPB8"/>
<keyword evidence="7" id="KW-1185">Reference proteome</keyword>
<dbReference type="PANTHER" id="PTHR24123:SF141">
    <property type="entry name" value="ANKYRIN 2, ISOFORM U"/>
    <property type="match status" value="1"/>
</dbReference>
<feature type="compositionally biased region" description="Acidic residues" evidence="5">
    <location>
        <begin position="633"/>
        <end position="643"/>
    </location>
</feature>
<evidence type="ECO:0000256" key="3">
    <source>
        <dbReference type="PROSITE-ProRule" id="PRU00023"/>
    </source>
</evidence>
<dbReference type="Pfam" id="PF12796">
    <property type="entry name" value="Ank_2"/>
    <property type="match status" value="2"/>
</dbReference>
<evidence type="ECO:0000313" key="7">
    <source>
        <dbReference type="Proteomes" id="UP000184330"/>
    </source>
</evidence>
<evidence type="ECO:0000256" key="5">
    <source>
        <dbReference type="SAM" id="MobiDB-lite"/>
    </source>
</evidence>
<dbReference type="PROSITE" id="PS50297">
    <property type="entry name" value="ANK_REP_REGION"/>
    <property type="match status" value="4"/>
</dbReference>
<feature type="region of interest" description="Disordered" evidence="5">
    <location>
        <begin position="990"/>
        <end position="1009"/>
    </location>
</feature>
<reference evidence="6 7" key="1">
    <citation type="submission" date="2016-03" db="EMBL/GenBank/DDBJ databases">
        <authorList>
            <person name="Ploux O."/>
        </authorList>
    </citation>
    <scope>NUCLEOTIDE SEQUENCE [LARGE SCALE GENOMIC DNA]</scope>
    <source>
        <strain evidence="6 7">UAMH 11012</strain>
    </source>
</reference>
<accession>A0A1L7WPB8</accession>
<feature type="repeat" description="ANK" evidence="3">
    <location>
        <begin position="576"/>
        <end position="608"/>
    </location>
</feature>
<dbReference type="Pfam" id="PF00023">
    <property type="entry name" value="Ank"/>
    <property type="match status" value="2"/>
</dbReference>
<dbReference type="Gene3D" id="1.25.40.20">
    <property type="entry name" value="Ankyrin repeat-containing domain"/>
    <property type="match status" value="4"/>
</dbReference>
<dbReference type="InterPro" id="IPR002110">
    <property type="entry name" value="Ankyrin_rpt"/>
</dbReference>
<keyword evidence="4" id="KW-0175">Coiled coil</keyword>